<dbReference type="EMBL" id="KQ981727">
    <property type="protein sequence ID" value="KYN36729.1"/>
    <property type="molecule type" value="Genomic_DNA"/>
</dbReference>
<name>A0A195F9K2_9HYME</name>
<evidence type="ECO:0000313" key="1">
    <source>
        <dbReference type="EMBL" id="KYN36729.1"/>
    </source>
</evidence>
<evidence type="ECO:0000313" key="2">
    <source>
        <dbReference type="Proteomes" id="UP000078541"/>
    </source>
</evidence>
<protein>
    <submittedName>
        <fullName evidence="1">Uncharacterized protein</fullName>
    </submittedName>
</protein>
<proteinExistence type="predicted"/>
<organism evidence="1 2">
    <name type="scientific">Trachymyrmex septentrionalis</name>
    <dbReference type="NCBI Taxonomy" id="34720"/>
    <lineage>
        <taxon>Eukaryota</taxon>
        <taxon>Metazoa</taxon>
        <taxon>Ecdysozoa</taxon>
        <taxon>Arthropoda</taxon>
        <taxon>Hexapoda</taxon>
        <taxon>Insecta</taxon>
        <taxon>Pterygota</taxon>
        <taxon>Neoptera</taxon>
        <taxon>Endopterygota</taxon>
        <taxon>Hymenoptera</taxon>
        <taxon>Apocrita</taxon>
        <taxon>Aculeata</taxon>
        <taxon>Formicoidea</taxon>
        <taxon>Formicidae</taxon>
        <taxon>Myrmicinae</taxon>
        <taxon>Trachymyrmex</taxon>
    </lineage>
</organism>
<accession>A0A195F9K2</accession>
<reference evidence="1 2" key="1">
    <citation type="submission" date="2016-03" db="EMBL/GenBank/DDBJ databases">
        <title>Trachymyrmex septentrionalis WGS genome.</title>
        <authorList>
            <person name="Nygaard S."/>
            <person name="Hu H."/>
            <person name="Boomsma J."/>
            <person name="Zhang G."/>
        </authorList>
    </citation>
    <scope>NUCLEOTIDE SEQUENCE [LARGE SCALE GENOMIC DNA]</scope>
    <source>
        <strain evidence="1">Tsep2-gDNA-1</strain>
        <tissue evidence="1">Whole body</tissue>
    </source>
</reference>
<sequence>MQYDRKRSSSREGCELKDSTLCYSYSCTVRLYRTRRPSWGETGWRVFIYDLAQ</sequence>
<gene>
    <name evidence="1" type="ORF">ALC56_08520</name>
</gene>
<dbReference type="AlphaFoldDB" id="A0A195F9K2"/>
<keyword evidence="2" id="KW-1185">Reference proteome</keyword>
<dbReference type="Proteomes" id="UP000078541">
    <property type="component" value="Unassembled WGS sequence"/>
</dbReference>